<dbReference type="EMBL" id="CADCWC010000036">
    <property type="protein sequence ID" value="CAA9520981.1"/>
    <property type="molecule type" value="Genomic_DNA"/>
</dbReference>
<organism evidence="2">
    <name type="scientific">uncultured Thermoleophilia bacterium</name>
    <dbReference type="NCBI Taxonomy" id="1497501"/>
    <lineage>
        <taxon>Bacteria</taxon>
        <taxon>Bacillati</taxon>
        <taxon>Actinomycetota</taxon>
        <taxon>Thermoleophilia</taxon>
        <taxon>environmental samples</taxon>
    </lineage>
</organism>
<sequence length="121" mass="11969">AAGRATRLGVGLLAVAVAGAGVVMGAAGVVGHPVGLVTVAVFYGLYRLLLVLVDARLQERIDGPARATVTSVAALGTELACFAVYAAWAVGGLALAAALVVLVVAAVPRLLREDVPTAATP</sequence>
<dbReference type="AlphaFoldDB" id="A0A6J4TEZ0"/>
<proteinExistence type="predicted"/>
<evidence type="ECO:0000256" key="1">
    <source>
        <dbReference type="SAM" id="Phobius"/>
    </source>
</evidence>
<feature type="non-terminal residue" evidence="2">
    <location>
        <position position="1"/>
    </location>
</feature>
<keyword evidence="1" id="KW-0812">Transmembrane</keyword>
<feature type="transmembrane region" description="Helical" evidence="1">
    <location>
        <begin position="35"/>
        <end position="55"/>
    </location>
</feature>
<name>A0A6J4TEZ0_9ACTN</name>
<accession>A0A6J4TEZ0</accession>
<gene>
    <name evidence="2" type="ORF">AVDCRST_MAG79-196</name>
</gene>
<keyword evidence="1" id="KW-0472">Membrane</keyword>
<reference evidence="2" key="1">
    <citation type="submission" date="2020-02" db="EMBL/GenBank/DDBJ databases">
        <authorList>
            <person name="Meier V. D."/>
        </authorList>
    </citation>
    <scope>NUCLEOTIDE SEQUENCE</scope>
    <source>
        <strain evidence="2">AVDCRST_MAG79</strain>
    </source>
</reference>
<keyword evidence="1" id="KW-1133">Transmembrane helix</keyword>
<evidence type="ECO:0000313" key="2">
    <source>
        <dbReference type="EMBL" id="CAA9520981.1"/>
    </source>
</evidence>
<feature type="transmembrane region" description="Helical" evidence="1">
    <location>
        <begin position="93"/>
        <end position="111"/>
    </location>
</feature>
<protein>
    <submittedName>
        <fullName evidence="2">Uncharacterized protein</fullName>
    </submittedName>
</protein>